<dbReference type="RefSeq" id="WP_225591819.1">
    <property type="nucleotide sequence ID" value="NZ_JAYFUH010000251.1"/>
</dbReference>
<organism evidence="1 2">
    <name type="scientific">Stenotrophomonas capsici</name>
    <dbReference type="NCBI Taxonomy" id="3110230"/>
    <lineage>
        <taxon>Bacteria</taxon>
        <taxon>Pseudomonadati</taxon>
        <taxon>Pseudomonadota</taxon>
        <taxon>Gammaproteobacteria</taxon>
        <taxon>Lysobacterales</taxon>
        <taxon>Lysobacteraceae</taxon>
        <taxon>Stenotrophomonas</taxon>
    </lineage>
</organism>
<dbReference type="Proteomes" id="UP001301653">
    <property type="component" value="Unassembled WGS sequence"/>
</dbReference>
<protein>
    <recommendedName>
        <fullName evidence="3">Secreted protein</fullName>
    </recommendedName>
</protein>
<evidence type="ECO:0008006" key="3">
    <source>
        <dbReference type="Google" id="ProtNLM"/>
    </source>
</evidence>
<proteinExistence type="predicted"/>
<comment type="caution">
    <text evidence="1">The sequence shown here is derived from an EMBL/GenBank/DDBJ whole genome shotgun (WGS) entry which is preliminary data.</text>
</comment>
<gene>
    <name evidence="1" type="ORF">VA603_18050</name>
</gene>
<sequence length="109" mass="12252">MHYLTMLLGSLLSMLGFSEPPGQTSVTRISGEHSLLSRTTVRQDVARFQCLQSESGRCFYQLYREQCADGQRAQVCNREALMDFAVVVGYTREMTGLPDGFAQQVTIHK</sequence>
<dbReference type="EMBL" id="JAYFUH010000251">
    <property type="protein sequence ID" value="MEA5669440.1"/>
    <property type="molecule type" value="Genomic_DNA"/>
</dbReference>
<accession>A0ABU5VAE1</accession>
<reference evidence="1 2" key="1">
    <citation type="submission" date="2023-12" db="EMBL/GenBank/DDBJ databases">
        <title>Stenotrophomonas guangdongensis sp. nov., isolated from wilted pepper plants (Capsicum annuum).</title>
        <authorList>
            <person name="Qiu M."/>
            <person name="Li Y."/>
            <person name="Liu Q."/>
            <person name="Zhang X."/>
            <person name="Huang Y."/>
            <person name="Guo R."/>
            <person name="Hu M."/>
            <person name="Zhou J."/>
            <person name="Zhou X."/>
        </authorList>
    </citation>
    <scope>NUCLEOTIDE SEQUENCE [LARGE SCALE GENOMIC DNA]</scope>
    <source>
        <strain evidence="1 2">MH1</strain>
    </source>
</reference>
<evidence type="ECO:0000313" key="2">
    <source>
        <dbReference type="Proteomes" id="UP001301653"/>
    </source>
</evidence>
<name>A0ABU5VAE1_9GAMM</name>
<evidence type="ECO:0000313" key="1">
    <source>
        <dbReference type="EMBL" id="MEA5669440.1"/>
    </source>
</evidence>
<keyword evidence="2" id="KW-1185">Reference proteome</keyword>